<evidence type="ECO:0000313" key="2">
    <source>
        <dbReference type="EMBL" id="NHE56164.1"/>
    </source>
</evidence>
<comment type="caution">
    <text evidence="2">The sequence shown here is derived from an EMBL/GenBank/DDBJ whole genome shotgun (WGS) entry which is preliminary data.</text>
</comment>
<organism evidence="2 3">
    <name type="scientific">Cyclobacterium plantarum</name>
    <dbReference type="NCBI Taxonomy" id="2716263"/>
    <lineage>
        <taxon>Bacteria</taxon>
        <taxon>Pseudomonadati</taxon>
        <taxon>Bacteroidota</taxon>
        <taxon>Cytophagia</taxon>
        <taxon>Cytophagales</taxon>
        <taxon>Cyclobacteriaceae</taxon>
        <taxon>Cyclobacterium</taxon>
    </lineage>
</organism>
<reference evidence="2 3" key="1">
    <citation type="submission" date="2020-03" db="EMBL/GenBank/DDBJ databases">
        <title>Cyclobacterium plantarum sp. nov., a marine bacterium isolated from a coastal-marine wetland.</title>
        <authorList>
            <person name="Sanchez-Porro C."/>
            <person name="Ventosa A."/>
            <person name="Amoozegar M."/>
        </authorList>
    </citation>
    <scope>NUCLEOTIDE SEQUENCE [LARGE SCALE GENOMIC DNA]</scope>
    <source>
        <strain evidence="2 3">GBPx2</strain>
    </source>
</reference>
<keyword evidence="3" id="KW-1185">Reference proteome</keyword>
<gene>
    <name evidence="2" type="ORF">G9Q97_04970</name>
</gene>
<dbReference type="InterPro" id="IPR041633">
    <property type="entry name" value="Polbeta"/>
</dbReference>
<dbReference type="EMBL" id="JAANYN010000002">
    <property type="protein sequence ID" value="NHE56164.1"/>
    <property type="molecule type" value="Genomic_DNA"/>
</dbReference>
<dbReference type="Proteomes" id="UP000649799">
    <property type="component" value="Unassembled WGS sequence"/>
</dbReference>
<dbReference type="Gene3D" id="3.30.460.10">
    <property type="entry name" value="Beta Polymerase, domain 2"/>
    <property type="match status" value="1"/>
</dbReference>
<evidence type="ECO:0000259" key="1">
    <source>
        <dbReference type="Pfam" id="PF18765"/>
    </source>
</evidence>
<dbReference type="InterPro" id="IPR043519">
    <property type="entry name" value="NT_sf"/>
</dbReference>
<accession>A0ABX0H752</accession>
<dbReference type="RefSeq" id="WP_166143763.1">
    <property type="nucleotide sequence ID" value="NZ_JAANYN010000002.1"/>
</dbReference>
<dbReference type="CDD" id="cd05403">
    <property type="entry name" value="NT_KNTase_like"/>
    <property type="match status" value="1"/>
</dbReference>
<sequence>MKTGIPGEVWNEISDVFENFSKINQVILFGSRAMGNFREGSDIDLAVKGDNLALNDLLDIEAALEDLQLLYNFDLVNFLQITNTALKDHINRVGKVVYTKKVPNSESSPPSISKHYNNK</sequence>
<dbReference type="SUPFAM" id="SSF81301">
    <property type="entry name" value="Nucleotidyltransferase"/>
    <property type="match status" value="1"/>
</dbReference>
<name>A0ABX0H752_9BACT</name>
<protein>
    <submittedName>
        <fullName evidence="2">Nucleotidyltransferase domain-containing protein</fullName>
    </submittedName>
</protein>
<proteinExistence type="predicted"/>
<dbReference type="Pfam" id="PF18765">
    <property type="entry name" value="Polbeta"/>
    <property type="match status" value="1"/>
</dbReference>
<feature type="domain" description="Polymerase beta nucleotidyltransferase" evidence="1">
    <location>
        <begin position="11"/>
        <end position="101"/>
    </location>
</feature>
<evidence type="ECO:0000313" key="3">
    <source>
        <dbReference type="Proteomes" id="UP000649799"/>
    </source>
</evidence>